<evidence type="ECO:0000256" key="6">
    <source>
        <dbReference type="ARBA" id="ARBA00023136"/>
    </source>
</evidence>
<proteinExistence type="inferred from homology"/>
<keyword evidence="3" id="KW-1003">Cell membrane</keyword>
<feature type="domain" description="Mechanosensitive ion channel MscS" evidence="9">
    <location>
        <begin position="322"/>
        <end position="385"/>
    </location>
</feature>
<evidence type="ECO:0000256" key="7">
    <source>
        <dbReference type="SAM" id="MobiDB-lite"/>
    </source>
</evidence>
<dbReference type="InterPro" id="IPR049142">
    <property type="entry name" value="MS_channel_1st"/>
</dbReference>
<reference evidence="12 13" key="1">
    <citation type="submission" date="2024-08" db="EMBL/GenBank/DDBJ databases">
        <authorList>
            <person name="Ishaq N."/>
        </authorList>
    </citation>
    <scope>NUCLEOTIDE SEQUENCE [LARGE SCALE GENOMIC DNA]</scope>
    <source>
        <strain evidence="12 13">JCM 30400</strain>
    </source>
</reference>
<dbReference type="InterPro" id="IPR045276">
    <property type="entry name" value="YbiO_bact"/>
</dbReference>
<feature type="transmembrane region" description="Helical" evidence="8">
    <location>
        <begin position="145"/>
        <end position="169"/>
    </location>
</feature>
<evidence type="ECO:0000313" key="13">
    <source>
        <dbReference type="Proteomes" id="UP001569414"/>
    </source>
</evidence>
<dbReference type="InterPro" id="IPR023408">
    <property type="entry name" value="MscS_beta-dom_sf"/>
</dbReference>
<dbReference type="InterPro" id="IPR011066">
    <property type="entry name" value="MscS_channel_C_sf"/>
</dbReference>
<dbReference type="SUPFAM" id="SSF82689">
    <property type="entry name" value="Mechanosensitive channel protein MscS (YggB), C-terminal domain"/>
    <property type="match status" value="1"/>
</dbReference>
<evidence type="ECO:0000259" key="10">
    <source>
        <dbReference type="Pfam" id="PF21082"/>
    </source>
</evidence>
<dbReference type="SUPFAM" id="SSF50182">
    <property type="entry name" value="Sm-like ribonucleoproteins"/>
    <property type="match status" value="1"/>
</dbReference>
<dbReference type="InterPro" id="IPR011014">
    <property type="entry name" value="MscS_channel_TM-2"/>
</dbReference>
<feature type="region of interest" description="Disordered" evidence="7">
    <location>
        <begin position="43"/>
        <end position="67"/>
    </location>
</feature>
<comment type="similarity">
    <text evidence="2">Belongs to the MscS (TC 1.A.23) family.</text>
</comment>
<dbReference type="Pfam" id="PF21082">
    <property type="entry name" value="MS_channel_3rd"/>
    <property type="match status" value="1"/>
</dbReference>
<feature type="transmembrane region" description="Helical" evidence="8">
    <location>
        <begin position="227"/>
        <end position="251"/>
    </location>
</feature>
<feature type="transmembrane region" description="Helical" evidence="8">
    <location>
        <begin position="301"/>
        <end position="323"/>
    </location>
</feature>
<accession>A0ABV4NL29</accession>
<feature type="domain" description="Mechanosensitive ion channel transmembrane helices 2/3" evidence="11">
    <location>
        <begin position="279"/>
        <end position="320"/>
    </location>
</feature>
<dbReference type="InterPro" id="IPR006685">
    <property type="entry name" value="MscS_channel_2nd"/>
</dbReference>
<dbReference type="Pfam" id="PF00924">
    <property type="entry name" value="MS_channel_2nd"/>
    <property type="match status" value="1"/>
</dbReference>
<evidence type="ECO:0000313" key="12">
    <source>
        <dbReference type="EMBL" id="MFA0790269.1"/>
    </source>
</evidence>
<feature type="transmembrane region" description="Helical" evidence="8">
    <location>
        <begin position="20"/>
        <end position="39"/>
    </location>
</feature>
<dbReference type="InterPro" id="IPR049278">
    <property type="entry name" value="MS_channel_C"/>
</dbReference>
<dbReference type="EMBL" id="JBGMEL010000005">
    <property type="protein sequence ID" value="MFA0790269.1"/>
    <property type="molecule type" value="Genomic_DNA"/>
</dbReference>
<sequence length="526" mass="58572">MVYTFQCQYNQWVKKTHNKLIAIAIFTITFCLSPVLSSAQEEQHNKNATTASTGQTASAANLDTPANDTPHTQQIDQLIQLLQNPNHRSALISSLEELRQTTKDNTDLLKISDVLVVDEIATEVVDEYTDLLNAYGLTANQAGSLLLFGISILLILVAVLSNNLFARFIDKKMSILRSKLDLHGNRFAPLFRLQRWLGYLLAALLVIYTASELFPSTVGLFLSQDTLINFAEIVVVTFAVLAIFIGIWELVNAITEHYFNGHRVTSNARMRTLVPLAKNILLFLLSVMAALVLLSELDINVIPLLAGAGVFGIAIGFGAQALVKDFLNGFTVLLEDLLQIGDIVKVGGRTGEVTNITLRKVELRALNGTVYTVPFSDISVVDNLTKHFSYYMFEIGIAYRENTDDVIHHLQEVDKEMRASEEFGPLILEPLEVLGVDAFADSSVIIKARTKTKAHEKWYVGREFNRRIKFLFDQKGIEIPFPHQTIYFGEDKKGKAPAARVEVKEKDTVDKVSGELAYENSCADDD</sequence>
<dbReference type="Pfam" id="PF21088">
    <property type="entry name" value="MS_channel_1st"/>
    <property type="match status" value="1"/>
</dbReference>
<dbReference type="Gene3D" id="1.10.287.1260">
    <property type="match status" value="1"/>
</dbReference>
<keyword evidence="6 8" id="KW-0472">Membrane</keyword>
<dbReference type="PANTHER" id="PTHR30460:SF0">
    <property type="entry name" value="MODERATE CONDUCTANCE MECHANOSENSITIVE CHANNEL YBIO"/>
    <property type="match status" value="1"/>
</dbReference>
<gene>
    <name evidence="12" type="ORF">ACCI51_06905</name>
</gene>
<dbReference type="Gene3D" id="2.30.30.60">
    <property type="match status" value="1"/>
</dbReference>
<feature type="transmembrane region" description="Helical" evidence="8">
    <location>
        <begin position="196"/>
        <end position="215"/>
    </location>
</feature>
<keyword evidence="5 8" id="KW-1133">Transmembrane helix</keyword>
<feature type="domain" description="Mechanosensitive ion channel MscS C-terminal" evidence="10">
    <location>
        <begin position="393"/>
        <end position="479"/>
    </location>
</feature>
<keyword evidence="4 8" id="KW-0812">Transmembrane</keyword>
<name>A0ABV4NL29_9GAMM</name>
<organism evidence="12 13">
    <name type="scientific">Microbulbifer echini</name>
    <dbReference type="NCBI Taxonomy" id="1529067"/>
    <lineage>
        <taxon>Bacteria</taxon>
        <taxon>Pseudomonadati</taxon>
        <taxon>Pseudomonadota</taxon>
        <taxon>Gammaproteobacteria</taxon>
        <taxon>Cellvibrionales</taxon>
        <taxon>Microbulbiferaceae</taxon>
        <taxon>Microbulbifer</taxon>
    </lineage>
</organism>
<evidence type="ECO:0000256" key="2">
    <source>
        <dbReference type="ARBA" id="ARBA00008017"/>
    </source>
</evidence>
<feature type="compositionally biased region" description="Low complexity" evidence="7">
    <location>
        <begin position="48"/>
        <end position="60"/>
    </location>
</feature>
<feature type="transmembrane region" description="Helical" evidence="8">
    <location>
        <begin position="272"/>
        <end position="295"/>
    </location>
</feature>
<dbReference type="RefSeq" id="WP_371843075.1">
    <property type="nucleotide sequence ID" value="NZ_JBGMEL010000005.1"/>
</dbReference>
<keyword evidence="13" id="KW-1185">Reference proteome</keyword>
<dbReference type="SUPFAM" id="SSF82861">
    <property type="entry name" value="Mechanosensitive channel protein MscS (YggB), transmembrane region"/>
    <property type="match status" value="1"/>
</dbReference>
<dbReference type="InterPro" id="IPR010920">
    <property type="entry name" value="LSM_dom_sf"/>
</dbReference>
<protein>
    <submittedName>
        <fullName evidence="12">Mechanosensitive ion channel family protein</fullName>
    </submittedName>
</protein>
<dbReference type="Gene3D" id="3.30.70.100">
    <property type="match status" value="1"/>
</dbReference>
<evidence type="ECO:0000256" key="8">
    <source>
        <dbReference type="SAM" id="Phobius"/>
    </source>
</evidence>
<comment type="subcellular location">
    <subcellularLocation>
        <location evidence="1">Cell membrane</location>
        <topology evidence="1">Multi-pass membrane protein</topology>
    </subcellularLocation>
</comment>
<comment type="caution">
    <text evidence="12">The sequence shown here is derived from an EMBL/GenBank/DDBJ whole genome shotgun (WGS) entry which is preliminary data.</text>
</comment>
<evidence type="ECO:0000256" key="1">
    <source>
        <dbReference type="ARBA" id="ARBA00004651"/>
    </source>
</evidence>
<evidence type="ECO:0000256" key="5">
    <source>
        <dbReference type="ARBA" id="ARBA00022989"/>
    </source>
</evidence>
<dbReference type="PANTHER" id="PTHR30460">
    <property type="entry name" value="MODERATE CONDUCTANCE MECHANOSENSITIVE CHANNEL YBIO"/>
    <property type="match status" value="1"/>
</dbReference>
<evidence type="ECO:0000256" key="3">
    <source>
        <dbReference type="ARBA" id="ARBA00022475"/>
    </source>
</evidence>
<evidence type="ECO:0000256" key="4">
    <source>
        <dbReference type="ARBA" id="ARBA00022692"/>
    </source>
</evidence>
<evidence type="ECO:0000259" key="11">
    <source>
        <dbReference type="Pfam" id="PF21088"/>
    </source>
</evidence>
<dbReference type="Proteomes" id="UP001569414">
    <property type="component" value="Unassembled WGS sequence"/>
</dbReference>
<evidence type="ECO:0000259" key="9">
    <source>
        <dbReference type="Pfam" id="PF00924"/>
    </source>
</evidence>